<evidence type="ECO:0000313" key="4">
    <source>
        <dbReference type="EMBL" id="OHU95050.1"/>
    </source>
</evidence>
<dbReference type="OrthoDB" id="7156875at2"/>
<protein>
    <submittedName>
        <fullName evidence="4">Pilin biogenesis protein</fullName>
    </submittedName>
</protein>
<evidence type="ECO:0000259" key="3">
    <source>
        <dbReference type="PROSITE" id="PS50234"/>
    </source>
</evidence>
<dbReference type="STRING" id="327939.BIW53_13655"/>
<evidence type="ECO:0000256" key="2">
    <source>
        <dbReference type="ARBA" id="ARBA00022837"/>
    </source>
</evidence>
<dbReference type="InterPro" id="IPR008707">
    <property type="entry name" value="B-propeller_PilY1"/>
</dbReference>
<dbReference type="InterPro" id="IPR002035">
    <property type="entry name" value="VWF_A"/>
</dbReference>
<dbReference type="PROSITE" id="PS50234">
    <property type="entry name" value="VWFA"/>
    <property type="match status" value="1"/>
</dbReference>
<keyword evidence="1" id="KW-0479">Metal-binding</keyword>
<dbReference type="GO" id="GO:0046872">
    <property type="term" value="F:metal ion binding"/>
    <property type="evidence" value="ECO:0007669"/>
    <property type="project" value="UniProtKB-KW"/>
</dbReference>
<name>A0A1S1N9U8_9GAMM</name>
<evidence type="ECO:0000256" key="1">
    <source>
        <dbReference type="ARBA" id="ARBA00022723"/>
    </source>
</evidence>
<organism evidence="4 5">
    <name type="scientific">Pseudoalteromonas byunsanensis</name>
    <dbReference type="NCBI Taxonomy" id="327939"/>
    <lineage>
        <taxon>Bacteria</taxon>
        <taxon>Pseudomonadati</taxon>
        <taxon>Pseudomonadota</taxon>
        <taxon>Gammaproteobacteria</taxon>
        <taxon>Alteromonadales</taxon>
        <taxon>Pseudoalteromonadaceae</taxon>
        <taxon>Pseudoalteromonas</taxon>
    </lineage>
</organism>
<proteinExistence type="predicted"/>
<comment type="caution">
    <text evidence="4">The sequence shown here is derived from an EMBL/GenBank/DDBJ whole genome shotgun (WGS) entry which is preliminary data.</text>
</comment>
<dbReference type="EMBL" id="MNAN01000032">
    <property type="protein sequence ID" value="OHU95050.1"/>
    <property type="molecule type" value="Genomic_DNA"/>
</dbReference>
<dbReference type="Gene3D" id="3.40.50.410">
    <property type="entry name" value="von Willebrand factor, type A domain"/>
    <property type="match status" value="1"/>
</dbReference>
<dbReference type="Proteomes" id="UP000180253">
    <property type="component" value="Unassembled WGS sequence"/>
</dbReference>
<dbReference type="InterPro" id="IPR036465">
    <property type="entry name" value="vWFA_dom_sf"/>
</dbReference>
<dbReference type="SUPFAM" id="SSF53300">
    <property type="entry name" value="vWA-like"/>
    <property type="match status" value="1"/>
</dbReference>
<keyword evidence="5" id="KW-1185">Reference proteome</keyword>
<dbReference type="RefSeq" id="WP_070992564.1">
    <property type="nucleotide sequence ID" value="NZ_CBCSHD010000013.1"/>
</dbReference>
<sequence>MLKWWLLLLGLITTHVMAEDIELYIKRNADVTQKPRVMVVFDTSGSMAFSSTTGNDCGYDYIYDRYILCADNRLGVAKTAITTLVNDNPDIDFGLMRFNDSNGGYILAGLGSRTSTIKHQINALEANGATPLSETLWEAYLYLTGSSRYYSWHWPSPHRDTSVERYSNYISPFASIASDPNICSSSANVIVMTDGDPSNDSQSNWNIATEYWNTFSKSATTVHESYMPALAEIIRHKPDLYTQAGNVEDRGRVYTIGFGRGMSDEGTEILQKTADFGGGIYTQANTPHELSEALKNQIDNIRQLNDSFSSPSVSTSSSDHTRSGESLYYTMFYPESHTRWQGNLKKLKFSNDTVVDMHGAAALDEKGLIKASATTFWSQSASQDGNSVKRGGVNYQLSQQITRTIYSDFGTGSLLPFTISEGVSRYKNRNKFARKFGTNASQLQKTMDWLYGKDVDDEDQDNNTQERRETIFGDPLHSKPVSMDYGNGDIRVVVGTNAGFLHMFKDSGDTVQESWAFMPEYLFKNVSDIRYNKPDTKLYGMDGPLTIYFHDTQKNGVVDGNDKVWLFAGMRRGGTRYYAFDITSPDNPKLMWGGPLIGGQGGFEELGQSWSKPEVTYIEAKGDSPVLIFGAGYDTGKDNYTKTTDQVGRGIFVLDAATGTLVWALTPQTGYKGVHSVAGDVAMLDSNYDGFTDRLYFADTGGDVWRVDIPGADPSGGDKAWTHFKLAQLAQGGSSGDRRFFYKPAVVRTFFSKVTVTSTPNGNIKTRKDTPYEAVILGSGNRSRPTLTGVNDFLFMVRDEHTVTQSFQTDVPDTIKINDLMDITGDPFALQRNSLEGFTDVEATLGTFKGWKYALSGSEKSLAAPVVAGGIAYFTSFTPPANVSRCEVSTGKGSLYAFHLHYGTQVYGQLKYETTHTVPDTPKVYFSCEGKTETESCKTVVRMVGPALDTTVNSQEDGPSAGTPWTPSTLVDDPVPVLVNGKVSLVNPGLDFGLTTRQMFIYKKEQNDEK</sequence>
<gene>
    <name evidence="4" type="ORF">BIW53_13655</name>
</gene>
<dbReference type="Pfam" id="PF05567">
    <property type="entry name" value="T4P_PilY1"/>
    <property type="match status" value="1"/>
</dbReference>
<accession>A0A1S1N9U8</accession>
<keyword evidence="2" id="KW-0106">Calcium</keyword>
<reference evidence="4 5" key="1">
    <citation type="submission" date="2016-10" db="EMBL/GenBank/DDBJ databases">
        <title>Pseudoalteromonas amylolytica sp. nov., isolated from the surface seawater.</title>
        <authorList>
            <person name="Wu Y.-H."/>
            <person name="Cheng H."/>
            <person name="Jin X.-B."/>
            <person name="Wang C.-S."/>
            <person name="Xu X.-W."/>
        </authorList>
    </citation>
    <scope>NUCLEOTIDE SEQUENCE [LARGE SCALE GENOMIC DNA]</scope>
    <source>
        <strain evidence="4 5">JCM 12483</strain>
    </source>
</reference>
<dbReference type="AlphaFoldDB" id="A0A1S1N9U8"/>
<feature type="domain" description="VWFA" evidence="3">
    <location>
        <begin position="36"/>
        <end position="301"/>
    </location>
</feature>
<evidence type="ECO:0000313" key="5">
    <source>
        <dbReference type="Proteomes" id="UP000180253"/>
    </source>
</evidence>